<evidence type="ECO:0000256" key="1">
    <source>
        <dbReference type="ARBA" id="ARBA00022729"/>
    </source>
</evidence>
<dbReference type="Gene3D" id="3.30.160.710">
    <property type="match status" value="1"/>
</dbReference>
<keyword evidence="3" id="KW-0106">Calcium</keyword>
<dbReference type="NCBIfam" id="TIGR02608">
    <property type="entry name" value="delta_60_rpt"/>
    <property type="match status" value="12"/>
</dbReference>
<feature type="signal peptide" evidence="5">
    <location>
        <begin position="1"/>
        <end position="23"/>
    </location>
</feature>
<feature type="chain" id="PRO_5021851997" description="Ig-like domain-containing protein" evidence="5">
    <location>
        <begin position="24"/>
        <end position="3453"/>
    </location>
</feature>
<evidence type="ECO:0000256" key="4">
    <source>
        <dbReference type="ARBA" id="ARBA00023157"/>
    </source>
</evidence>
<keyword evidence="2" id="KW-0677">Repeat</keyword>
<dbReference type="InterPro" id="IPR036179">
    <property type="entry name" value="Ig-like_dom_sf"/>
</dbReference>
<dbReference type="InterPro" id="IPR013783">
    <property type="entry name" value="Ig-like_fold"/>
</dbReference>
<dbReference type="PROSITE" id="PS50835">
    <property type="entry name" value="IG_LIKE"/>
    <property type="match status" value="4"/>
</dbReference>
<dbReference type="Gene3D" id="2.80.10.50">
    <property type="match status" value="11"/>
</dbReference>
<dbReference type="GO" id="GO:0016020">
    <property type="term" value="C:membrane"/>
    <property type="evidence" value="ECO:0007669"/>
    <property type="project" value="UniProtKB-SubCell"/>
</dbReference>
<dbReference type="Pfam" id="PF17164">
    <property type="entry name" value="DUF5122"/>
    <property type="match status" value="16"/>
</dbReference>
<keyword evidence="4" id="KW-1015">Disulfide bond</keyword>
<evidence type="ECO:0000313" key="8">
    <source>
        <dbReference type="Proteomes" id="UP000321577"/>
    </source>
</evidence>
<dbReference type="SUPFAM" id="SSF63829">
    <property type="entry name" value="Calcium-dependent phosphotriesterase"/>
    <property type="match status" value="1"/>
</dbReference>
<dbReference type="RefSeq" id="WP_146855844.1">
    <property type="nucleotide sequence ID" value="NZ_BKAG01000076.1"/>
</dbReference>
<dbReference type="CDD" id="cd00096">
    <property type="entry name" value="Ig"/>
    <property type="match status" value="1"/>
</dbReference>
<dbReference type="GO" id="GO:0007154">
    <property type="term" value="P:cell communication"/>
    <property type="evidence" value="ECO:0007669"/>
    <property type="project" value="InterPro"/>
</dbReference>
<dbReference type="SMART" id="SM00237">
    <property type="entry name" value="Calx_beta"/>
    <property type="match status" value="2"/>
</dbReference>
<evidence type="ECO:0000259" key="6">
    <source>
        <dbReference type="PROSITE" id="PS50835"/>
    </source>
</evidence>
<dbReference type="SUPFAM" id="SSF48726">
    <property type="entry name" value="Immunoglobulin"/>
    <property type="match status" value="6"/>
</dbReference>
<comment type="caution">
    <text evidence="7">The sequence shown here is derived from an EMBL/GenBank/DDBJ whole genome shotgun (WGS) entry which is preliminary data.</text>
</comment>
<evidence type="ECO:0000256" key="5">
    <source>
        <dbReference type="SAM" id="SignalP"/>
    </source>
</evidence>
<dbReference type="Proteomes" id="UP000321577">
    <property type="component" value="Unassembled WGS sequence"/>
</dbReference>
<feature type="domain" description="Ig-like" evidence="6">
    <location>
        <begin position="1665"/>
        <end position="1751"/>
    </location>
</feature>
<dbReference type="InterPro" id="IPR003644">
    <property type="entry name" value="Calx_beta"/>
</dbReference>
<keyword evidence="8" id="KW-1185">Reference proteome</keyword>
<dbReference type="EMBL" id="BKAG01000076">
    <property type="protein sequence ID" value="GEP46197.1"/>
    <property type="molecule type" value="Genomic_DNA"/>
</dbReference>
<reference evidence="7 8" key="1">
    <citation type="submission" date="2019-07" db="EMBL/GenBank/DDBJ databases">
        <title>Whole genome shotgun sequence of Brevifollis gellanilyticus NBRC 108608.</title>
        <authorList>
            <person name="Hosoyama A."/>
            <person name="Uohara A."/>
            <person name="Ohji S."/>
            <person name="Ichikawa N."/>
        </authorList>
    </citation>
    <scope>NUCLEOTIDE SEQUENCE [LARGE SCALE GENOMIC DNA]</scope>
    <source>
        <strain evidence="7 8">NBRC 108608</strain>
    </source>
</reference>
<accession>A0A512MHI3</accession>
<feature type="domain" description="Ig-like" evidence="6">
    <location>
        <begin position="1573"/>
        <end position="1658"/>
    </location>
</feature>
<dbReference type="Pfam" id="PF18676">
    <property type="entry name" value="MBG_2"/>
    <property type="match status" value="1"/>
</dbReference>
<organism evidence="7 8">
    <name type="scientific">Brevifollis gellanilyticus</name>
    <dbReference type="NCBI Taxonomy" id="748831"/>
    <lineage>
        <taxon>Bacteria</taxon>
        <taxon>Pseudomonadati</taxon>
        <taxon>Verrucomicrobiota</taxon>
        <taxon>Verrucomicrobiia</taxon>
        <taxon>Verrucomicrobiales</taxon>
        <taxon>Verrucomicrobiaceae</taxon>
    </lineage>
</organism>
<proteinExistence type="predicted"/>
<dbReference type="SUPFAM" id="SSF69322">
    <property type="entry name" value="Tricorn protease domain 2"/>
    <property type="match status" value="1"/>
</dbReference>
<dbReference type="InterPro" id="IPR003598">
    <property type="entry name" value="Ig_sub2"/>
</dbReference>
<dbReference type="PANTHER" id="PTHR44170">
    <property type="entry name" value="PROTEIN SIDEKICK"/>
    <property type="match status" value="1"/>
</dbReference>
<dbReference type="InterPro" id="IPR013431">
    <property type="entry name" value="Delta_60_rpt"/>
</dbReference>
<evidence type="ECO:0000256" key="3">
    <source>
        <dbReference type="ARBA" id="ARBA00022837"/>
    </source>
</evidence>
<dbReference type="Pfam" id="PF07679">
    <property type="entry name" value="I-set"/>
    <property type="match status" value="3"/>
</dbReference>
<sequence>MVTKLLPALVSTALLAVSSLLHADPGDLDLSFISTLGTGITGENYPSHSPTGAVNAVALQPDGHILVGGNRSRYDNAGELTALKRLNTDGTLDTNFAPSEFYTSGPHESNTSFSSEINVILVNSDGSFYIGGVFDSYGSPAVARTAIAKVNEDGTLDTAFAPPAFSGSLRYVKSLVLDGQGGLLVGGAFTVSGKRNLVRLNATTGELDSSFTATGGAGDLNATVDCVSLGADGRIYVSGANTQGRPLAHRLFGNGARDGSFAVPFANDYGRVNQVLALPDGRVVIGGGYDLAGRPNGDFINGLTSSGALDTAFQTKIGTGTNGWTGGVLKLTPDGRILAAGIFTSFNGTPVSSIVMLAQDGTRDESFAPAPYTTTHNGYLTHFYSAAVQTDGMIVAGGWLDRVSDPDLELRNLVRFNGDSEVAGAGTLKLTAPLGVTTVENAGSVKVQVVRLPGLSGEVTVNYTTGGGSAVAGTHYTTTAGTLTWEDGEGGVKEISIPLTNNAANGGSKTFNVTLSGETGADLALPAVTQVTILDDEAPPLITTPPANVTTNQGNSFTLGVTYNSVTPVTLQWQFNPGTGFTDIPGAVSASYTVALSNPATHNGTYRVVVFNSGGSVTSNPATVTVLTPAGSLATGFTSGVLNGGITFAQPDASGRTIVISTSSGITPLTLIQRLTATGALDASFVQSSLGGTIGGSPTGLVVLPDGRFVVSGYFNNVTSPYPGSAVNRNILARFNADGSFDSAYSPSLPANAGTSVYGTALAPGVNGKFYAGFDNSGGLRRYNADGTLDSGFTAPAEVGSDLQGMVLSVRELSNGKVLVAHRIGRNGQGFTYNLWRLNADGTRDASFISPGANSNIQVIEVLPDGRVAIGGQFTSFSTAPGIAMERLALLDANGALDLSFRSPVPTGGSSNPITQIIHKQGRLLVSGQFTGFTNPALTQGGIARLNLDGTVDSSFVVGAGANNVVNSIFLVGNNQIFAAGAFTQFNGQNVNRAVMLIDPPALGSVGFVPPRITVTEAATEITLTAQRFGPATDAISIDWSTAEVTSGTATAGADFTAANGTLVWAAGDTASKSIQITLLDDSDLESTETFRVLLGSTNGPVTAASSATITILDSNTPVTFPTQPVGTSLVAGATLNLPAAVSSPTPVSLQWFRNGVPVAGATSANLSLTNITTSGAGLYVLHATNAAGTFLSNTAQVVITQNPASIVGSWPLNLTINAAVRAIVTTPDGGAYIGGDFTNFNGNTGRNYLVKVSASGVLDTTFNPTPDGTIFKLALSGDGKLFVLGNITQIGGGAALDNMFGAVDATTGARLGAFMTALGTGADSFNAIRCLTMLSDGDLLLGGDFTSFNNNANHKYLAKLNPDGTQDAAFNTSTATGTPALTVTAVGATPTGGGFVAGGSIGYSGATRFIKFNADGSRDATFAPTVSGSSSFSRIRVLADGRVMATGSSLPPGNRTITLVSATGNYDSAVYSGASNNSLSDFVYQPNGRTIAVGSAAFVRSPSSLGTAGSIASLSTAGVYDGTWYTGSAFAGEVIVAELGLNGEIWLGGDFGAYNTTSVQRLLRIAGNQGDPAIVNPPVTIGVNGGATAQFAVGAIGTNLTYQWFKDGVPLTNIDNVSGATSSILTLSNVTVADDDTYTVSVTGGTPSTMVGSAPVRLNVLGAPIVVTSPGNVTPALGSTITLAAEVLAATPASYVWRRNGVLIQNGGRYSGADTATLVIAAGNSADNGDYILTVTNSLGTDASTAATVTVNQTAQARDTTLSALSAVSAGNGSNNVNAFLHLPDGRTLLAGTNNFRGGDNVQVGGLSVISTSGNLSALPGAFSGEVRALHLLANGKVLVAGNFTQVGAVPRNRIARLNADLTLDTTFNPAGSGAGNVINRLAVDTAGRIYLSGSFFNYDGINGYSNYVRLLPDGTLDLDYKVSFTGGVAAMAPLPDGKMLIGGVFSHTFNDVTTNNLNNLCRLLPSGAIDPTFTSGLPSNYGFNTFDVDSMGRIVVGANSVNGQAFYHLLRLLPGGGLDPSFNLPDTINSEIWVVKVLANGQILVGGRFTAPTNRLFMVNTDGTRDTTFNVGTGFTHTSGSPIVTVISQDPLGRIWVGGTVFTSYNGVTANAIAVLQGQGTPLSILAQPLGQTLDLSATATFTVAATGNNGFTYQWRKGNVALANGGRISGATSATLSISDIDLMDVGAYSVVITSPSASITSANAELAILSTPEILSNPVALSRDVGGTAVFAGKAKGAGTLLYQWFLFDTALVNGTGIAGATTPTLTLTGVDFADAGNYRLRVQNHLGTAFTTTANLRVEKRPGALAAGLPGATTANGAVLAILHLADGSMLIGGQFTTITVNGVANNRSRLARFLADGTLDPLFTPTVPSTVRAIAQDGADRVFIAGDFNGSVTIGGVTATRIRVARLTSALVLDTAFDTSTAGPNANINALAPTEDGGVYVGGFFGFNAVGPTAVNRVARLNASGALDTAFNVPSSVVNNEVKALLRRSDGELYIGGTFGTVLVTTVGGRDTAFTAFTTGLFVQAQAFLLLPDDSLLVAGNSIYLRRLNANTGASLADYSAGHSSQVNALARQADGKLLSGSIGPFKRTNPATGLDDTGFANFNSTISALAVDGSGRIWVGGFFSQYGSVSQSNFAILNGGELDSRDGLLTPQTITFDAINNRTFNPAANSFTITAPTSTSGLTVSVAVTSGPATISGNTVTITGAGSVTLTATQAGDATYASASLARTFTVGKADQTINFAALGNRAASSAPFNLNATATSGLAVSYSISGPATLNGNQVTLTGAVGTVVIQATQAGDASWNPAVAVQQSFETTDQPVIPVAQAITWAPPASLFQSQLPFALGGTASSGLPITYTVISGTGSVANGSLTSAINGTLKIRATQAGNSNYLAAAVVEKTITVKADPTTLTLINLSQVYTGTPRPVSILPSGPGTMFYTINKVKGTTAPVNVGTYAVEYVNGSVKKAGSLVITKAPLRVIPDSLRRFVGQDNPAPLPFSYDGFLGSDTSGNSVSKAPVITTTATKTSPGGTYPIKATGGTSANYAFVYVNGTMIVETFAGMYEALLKAPDTAPDDFRPVGKVEITVLANSTGFTGKMTTAKELTAVSFKGSLTPNYGAETATATVSTVLGKAPNTVTYTFELNFELNEDTGIVVKRAQGVAAAQDFGSNPNGRKLQLLTGKPAVLYAGAHTILLTPTAYRTSGVLPLPAGYGYATGVIDAKGKLTVTGALADGTKITAALLPDADAGYRLYLVPYTGRLDSYFATEFLLEAHPDLPGRMYVPGGTQGYEWSKAAKTTDVNYKNGFQDTRGSIFFDPWQAPVTKPAVITLRQRLDLNATGDLVIAYDGQPPTLNISGQAFAAAIDATGKVTAEANTRAWKMTVAAATGIFTGSHTATDTNNKPVTVNFTGIMRQPPLAEPSPELIGGGYGLTPQLSGQLNGTTSSAIWFE</sequence>
<dbReference type="Pfam" id="PF03160">
    <property type="entry name" value="Calx-beta"/>
    <property type="match status" value="2"/>
</dbReference>
<evidence type="ECO:0000313" key="7">
    <source>
        <dbReference type="EMBL" id="GEP46197.1"/>
    </source>
</evidence>
<dbReference type="InterPro" id="IPR007110">
    <property type="entry name" value="Ig-like_dom"/>
</dbReference>
<dbReference type="SUPFAM" id="SSF141072">
    <property type="entry name" value="CalX-like"/>
    <property type="match status" value="2"/>
</dbReference>
<gene>
    <name evidence="7" type="ORF">BGE01nite_54880</name>
</gene>
<dbReference type="SUPFAM" id="SSF101898">
    <property type="entry name" value="NHL repeat"/>
    <property type="match status" value="3"/>
</dbReference>
<dbReference type="InterPro" id="IPR038081">
    <property type="entry name" value="CalX-like_sf"/>
</dbReference>
<dbReference type="InterPro" id="IPR013098">
    <property type="entry name" value="Ig_I-set"/>
</dbReference>
<dbReference type="InterPro" id="IPR003599">
    <property type="entry name" value="Ig_sub"/>
</dbReference>
<dbReference type="GO" id="GO:0098609">
    <property type="term" value="P:cell-cell adhesion"/>
    <property type="evidence" value="ECO:0007669"/>
    <property type="project" value="TreeGrafter"/>
</dbReference>
<keyword evidence="1 5" id="KW-0732">Signal</keyword>
<feature type="domain" description="Ig-like" evidence="6">
    <location>
        <begin position="539"/>
        <end position="625"/>
    </location>
</feature>
<dbReference type="PANTHER" id="PTHR44170:SF6">
    <property type="entry name" value="CONTACTIN"/>
    <property type="match status" value="1"/>
</dbReference>
<protein>
    <recommendedName>
        <fullName evidence="6">Ig-like domain-containing protein</fullName>
    </recommendedName>
</protein>
<name>A0A512MHI3_9BACT</name>
<dbReference type="OrthoDB" id="200285at2"/>
<feature type="domain" description="Ig-like" evidence="6">
    <location>
        <begin position="1118"/>
        <end position="1199"/>
    </location>
</feature>
<dbReference type="SMART" id="SM00409">
    <property type="entry name" value="IG"/>
    <property type="match status" value="6"/>
</dbReference>
<dbReference type="SMART" id="SM00408">
    <property type="entry name" value="IGc2"/>
    <property type="match status" value="4"/>
</dbReference>
<dbReference type="Gene3D" id="2.60.40.2030">
    <property type="match status" value="2"/>
</dbReference>
<evidence type="ECO:0000256" key="2">
    <source>
        <dbReference type="ARBA" id="ARBA00022737"/>
    </source>
</evidence>
<dbReference type="InterPro" id="IPR041286">
    <property type="entry name" value="MBG_2"/>
</dbReference>
<dbReference type="Gene3D" id="2.60.40.10">
    <property type="entry name" value="Immunoglobulins"/>
    <property type="match status" value="6"/>
</dbReference>